<accession>A0A4S3TKH0</accession>
<proteinExistence type="predicted"/>
<feature type="transmembrane region" description="Helical" evidence="1">
    <location>
        <begin position="20"/>
        <end position="40"/>
    </location>
</feature>
<dbReference type="Proteomes" id="UP000318864">
    <property type="component" value="Unassembled WGS sequence"/>
</dbReference>
<feature type="transmembrane region" description="Helical" evidence="1">
    <location>
        <begin position="169"/>
        <end position="189"/>
    </location>
</feature>
<dbReference type="AlphaFoldDB" id="A0A4S3TKH0"/>
<gene>
    <name evidence="2" type="ORF">D8Y22_12245</name>
</gene>
<dbReference type="InterPro" id="IPR008910">
    <property type="entry name" value="MSC_TM_helix"/>
</dbReference>
<dbReference type="OrthoDB" id="268811at2157"/>
<dbReference type="Pfam" id="PF05552">
    <property type="entry name" value="MS_channel_1st_1"/>
    <property type="match status" value="1"/>
</dbReference>
<dbReference type="RefSeq" id="WP_141464977.1">
    <property type="nucleotide sequence ID" value="NZ_RBZW01000031.1"/>
</dbReference>
<keyword evidence="1" id="KW-0812">Transmembrane</keyword>
<comment type="caution">
    <text evidence="2">The sequence shown here is derived from an EMBL/GenBank/DDBJ whole genome shotgun (WGS) entry which is preliminary data.</text>
</comment>
<organism evidence="2 3">
    <name type="scientific">Salinadaptatus halalkaliphilus</name>
    <dbReference type="NCBI Taxonomy" id="2419781"/>
    <lineage>
        <taxon>Archaea</taxon>
        <taxon>Methanobacteriati</taxon>
        <taxon>Methanobacteriota</taxon>
        <taxon>Stenosarchaea group</taxon>
        <taxon>Halobacteria</taxon>
        <taxon>Halobacteriales</taxon>
        <taxon>Natrialbaceae</taxon>
        <taxon>Salinadaptatus</taxon>
    </lineage>
</organism>
<keyword evidence="1" id="KW-1133">Transmembrane helix</keyword>
<evidence type="ECO:0000313" key="2">
    <source>
        <dbReference type="EMBL" id="THE64591.1"/>
    </source>
</evidence>
<sequence length="246" mass="26400">MYPLLADGIRNSIQGAVVDFVDFLPVLFGAAVIVLCGVAIGNKLQPIVTSVSRRIEFDEKVHQTPFAALFSDEPNAVSRAFALLVKYYVVLIAFVVAVEWTVSRHIGTSTWFLRDWAREFLGDIQPIVLGVIVLFLGFYLASYAADQVRASDVAQGSSFSPQFAGGTKALLYFVVLVIGLDTMGINVAILHTFAQAFAYGIGLAAALAIGIAFGWGGKDYVADNLEGWLENSKAVADDAKAAPSDD</sequence>
<keyword evidence="1" id="KW-0472">Membrane</keyword>
<name>A0A4S3TKH0_9EURY</name>
<feature type="transmembrane region" description="Helical" evidence="1">
    <location>
        <begin position="80"/>
        <end position="100"/>
    </location>
</feature>
<feature type="transmembrane region" description="Helical" evidence="1">
    <location>
        <begin position="120"/>
        <end position="141"/>
    </location>
</feature>
<evidence type="ECO:0000313" key="3">
    <source>
        <dbReference type="Proteomes" id="UP000318864"/>
    </source>
</evidence>
<feature type="transmembrane region" description="Helical" evidence="1">
    <location>
        <begin position="196"/>
        <end position="215"/>
    </location>
</feature>
<evidence type="ECO:0000256" key="1">
    <source>
        <dbReference type="SAM" id="Phobius"/>
    </source>
</evidence>
<reference evidence="2 3" key="1">
    <citation type="submission" date="2018-10" db="EMBL/GenBank/DDBJ databases">
        <title>Natronolimnobius sp. XQ-INN 246 isolated from Inner Mongolia Autonomous Region of China.</title>
        <authorList>
            <person name="Xue Q."/>
        </authorList>
    </citation>
    <scope>NUCLEOTIDE SEQUENCE [LARGE SCALE GENOMIC DNA]</scope>
    <source>
        <strain evidence="2 3">XQ-INN 246</strain>
    </source>
</reference>
<evidence type="ECO:0008006" key="4">
    <source>
        <dbReference type="Google" id="ProtNLM"/>
    </source>
</evidence>
<protein>
    <recommendedName>
        <fullName evidence="4">Mechanosensitive ion channel</fullName>
    </recommendedName>
</protein>
<dbReference type="EMBL" id="RBZW01000031">
    <property type="protein sequence ID" value="THE64591.1"/>
    <property type="molecule type" value="Genomic_DNA"/>
</dbReference>
<keyword evidence="3" id="KW-1185">Reference proteome</keyword>